<name>A0A0G1PU92_9BACT</name>
<accession>A0A0G1PU92</accession>
<dbReference type="AlphaFoldDB" id="A0A0G1PU92"/>
<reference evidence="1 2" key="1">
    <citation type="journal article" date="2015" name="Nature">
        <title>rRNA introns, odd ribosomes, and small enigmatic genomes across a large radiation of phyla.</title>
        <authorList>
            <person name="Brown C.T."/>
            <person name="Hug L.A."/>
            <person name="Thomas B.C."/>
            <person name="Sharon I."/>
            <person name="Castelle C.J."/>
            <person name="Singh A."/>
            <person name="Wilkins M.J."/>
            <person name="Williams K.H."/>
            <person name="Banfield J.F."/>
        </authorList>
    </citation>
    <scope>NUCLEOTIDE SEQUENCE [LARGE SCALE GENOMIC DNA]</scope>
</reference>
<evidence type="ECO:0000313" key="1">
    <source>
        <dbReference type="EMBL" id="KKU09058.1"/>
    </source>
</evidence>
<sequence>MQEDAASYVTEENTQERTIEQAIIELLGEASNEDLPRVRNIDAYDGVILVEYSADENLTSNLTRFGIWMDTIEIVQKLSDNEDINSVTVNAYLNLVDAYGNTAPGKVMTVNITKETWSKINWDNFLTDNLPVVADIYWVHPAIND</sequence>
<protein>
    <submittedName>
        <fullName evidence="1">Uncharacterized protein</fullName>
    </submittedName>
</protein>
<evidence type="ECO:0000313" key="2">
    <source>
        <dbReference type="Proteomes" id="UP000034354"/>
    </source>
</evidence>
<organism evidence="1 2">
    <name type="scientific">Candidatus Uhrbacteria bacterium GW2011_GWE2_45_35</name>
    <dbReference type="NCBI Taxonomy" id="1618993"/>
    <lineage>
        <taxon>Bacteria</taxon>
        <taxon>Candidatus Uhriibacteriota</taxon>
    </lineage>
</organism>
<gene>
    <name evidence="1" type="ORF">UX09_C0005G0014</name>
</gene>
<comment type="caution">
    <text evidence="1">The sequence shown here is derived from an EMBL/GenBank/DDBJ whole genome shotgun (WGS) entry which is preliminary data.</text>
</comment>
<proteinExistence type="predicted"/>
<dbReference type="Proteomes" id="UP000034354">
    <property type="component" value="Unassembled WGS sequence"/>
</dbReference>
<dbReference type="EMBL" id="LCKW01000005">
    <property type="protein sequence ID" value="KKU09058.1"/>
    <property type="molecule type" value="Genomic_DNA"/>
</dbReference>
<dbReference type="STRING" id="1618993.UX09_C0005G0014"/>